<keyword evidence="1" id="KW-0371">Homeobox</keyword>
<organism evidence="1">
    <name type="scientific">Tanacetum cinerariifolium</name>
    <name type="common">Dalmatian daisy</name>
    <name type="synonym">Chrysanthemum cinerariifolium</name>
    <dbReference type="NCBI Taxonomy" id="118510"/>
    <lineage>
        <taxon>Eukaryota</taxon>
        <taxon>Viridiplantae</taxon>
        <taxon>Streptophyta</taxon>
        <taxon>Embryophyta</taxon>
        <taxon>Tracheophyta</taxon>
        <taxon>Spermatophyta</taxon>
        <taxon>Magnoliopsida</taxon>
        <taxon>eudicotyledons</taxon>
        <taxon>Gunneridae</taxon>
        <taxon>Pentapetalae</taxon>
        <taxon>asterids</taxon>
        <taxon>campanulids</taxon>
        <taxon>Asterales</taxon>
        <taxon>Asteraceae</taxon>
        <taxon>Asteroideae</taxon>
        <taxon>Anthemideae</taxon>
        <taxon>Anthemidinae</taxon>
        <taxon>Tanacetum</taxon>
    </lineage>
</organism>
<dbReference type="AlphaFoldDB" id="A0A699HHT2"/>
<reference evidence="1" key="1">
    <citation type="journal article" date="2019" name="Sci. Rep.">
        <title>Draft genome of Tanacetum cinerariifolium, the natural source of mosquito coil.</title>
        <authorList>
            <person name="Yamashiro T."/>
            <person name="Shiraishi A."/>
            <person name="Satake H."/>
            <person name="Nakayama K."/>
        </authorList>
    </citation>
    <scope>NUCLEOTIDE SEQUENCE</scope>
</reference>
<dbReference type="EMBL" id="BKCJ010166739">
    <property type="protein sequence ID" value="GEY29418.1"/>
    <property type="molecule type" value="Genomic_DNA"/>
</dbReference>
<protein>
    <submittedName>
        <fullName evidence="1">Homeodomain-like protein</fullName>
    </submittedName>
</protein>
<gene>
    <name evidence="1" type="ORF">Tci_401392</name>
</gene>
<evidence type="ECO:0000313" key="1">
    <source>
        <dbReference type="EMBL" id="GEY29418.1"/>
    </source>
</evidence>
<sequence length="140" mass="16205">MTDAILRDMLKDVDDDNYLVIVVDEAHVIFKLKLQVVRVVYTRYLLGNRFSGEILGELVNITNLTYLSQFILNASKYMSILDHNTYLKKCIKDEDEAYTHGNGSANEHDNLVVAQHATQYNYGTHRTENEMDKTRYITLI</sequence>
<dbReference type="GO" id="GO:0003677">
    <property type="term" value="F:DNA binding"/>
    <property type="evidence" value="ECO:0007669"/>
    <property type="project" value="UniProtKB-KW"/>
</dbReference>
<proteinExistence type="predicted"/>
<comment type="caution">
    <text evidence="1">The sequence shown here is derived from an EMBL/GenBank/DDBJ whole genome shotgun (WGS) entry which is preliminary data.</text>
</comment>
<accession>A0A699HHT2</accession>
<keyword evidence="1" id="KW-0238">DNA-binding</keyword>
<name>A0A699HHT2_TANCI</name>